<evidence type="ECO:0000256" key="4">
    <source>
        <dbReference type="ARBA" id="ARBA00022529"/>
    </source>
</evidence>
<dbReference type="GO" id="GO:0050832">
    <property type="term" value="P:defense response to fungus"/>
    <property type="evidence" value="ECO:0007669"/>
    <property type="project" value="UniProtKB-KW"/>
</dbReference>
<comment type="similarity">
    <text evidence="2">Belongs to the DEFL family.</text>
</comment>
<evidence type="ECO:0000313" key="9">
    <source>
        <dbReference type="Proteomes" id="UP001630127"/>
    </source>
</evidence>
<comment type="subcellular location">
    <subcellularLocation>
        <location evidence="1">Secreted</location>
    </subcellularLocation>
</comment>
<sequence>MRLHEKFHRILTLMLGYINEPSRYDHRVIWQDSDRFQSFFNGINNVDGLDDRDFEILRVIENWYENNGRRIPPCAGSQELFDLVQRDGDIDIQSQELLEIRILILEVNFNVINNRINSGFRVTFPTPLRHQIFLVSKRIWGCDDVHGAGVCCQNHPKLGNCIHGKDDDPETGGKCWNFCINDSYDDDDTLERPQFMYTSDEVKELQENNRGTIDASLSFLEDQVTREQKTLPKPHKIYVYTSLAFICSGANNNSSLDEITYKNFQTHHPTIRVDDPMAYQHHNSAVLPVDTADKVVDIVAARKLVVNFIAA</sequence>
<keyword evidence="3" id="KW-0964">Secreted</keyword>
<keyword evidence="5" id="KW-0295">Fungicide</keyword>
<dbReference type="PANTHER" id="PTHR34453">
    <property type="entry name" value="DEFENSIN-LIKE (DEFL) FAMILY PROTEIN-RELATED"/>
    <property type="match status" value="1"/>
</dbReference>
<comment type="caution">
    <text evidence="8">The sequence shown here is derived from an EMBL/GenBank/DDBJ whole genome shotgun (WGS) entry which is preliminary data.</text>
</comment>
<organism evidence="8 9">
    <name type="scientific">Cinchona calisaya</name>
    <dbReference type="NCBI Taxonomy" id="153742"/>
    <lineage>
        <taxon>Eukaryota</taxon>
        <taxon>Viridiplantae</taxon>
        <taxon>Streptophyta</taxon>
        <taxon>Embryophyta</taxon>
        <taxon>Tracheophyta</taxon>
        <taxon>Spermatophyta</taxon>
        <taxon>Magnoliopsida</taxon>
        <taxon>eudicotyledons</taxon>
        <taxon>Gunneridae</taxon>
        <taxon>Pentapetalae</taxon>
        <taxon>asterids</taxon>
        <taxon>lamiids</taxon>
        <taxon>Gentianales</taxon>
        <taxon>Rubiaceae</taxon>
        <taxon>Cinchonoideae</taxon>
        <taxon>Cinchoneae</taxon>
        <taxon>Cinchona</taxon>
    </lineage>
</organism>
<evidence type="ECO:0000256" key="2">
    <source>
        <dbReference type="ARBA" id="ARBA00006722"/>
    </source>
</evidence>
<keyword evidence="4" id="KW-0929">Antimicrobial</keyword>
<dbReference type="GO" id="GO:0031640">
    <property type="term" value="P:killing of cells of another organism"/>
    <property type="evidence" value="ECO:0007669"/>
    <property type="project" value="UniProtKB-KW"/>
</dbReference>
<evidence type="ECO:0000256" key="6">
    <source>
        <dbReference type="ARBA" id="ARBA00022729"/>
    </source>
</evidence>
<accession>A0ABD2Y7F5</accession>
<keyword evidence="7" id="KW-0611">Plant defense</keyword>
<gene>
    <name evidence="8" type="ORF">ACH5RR_037870</name>
</gene>
<evidence type="ECO:0000313" key="8">
    <source>
        <dbReference type="EMBL" id="KAL3503421.1"/>
    </source>
</evidence>
<dbReference type="PANTHER" id="PTHR34453:SF3">
    <property type="entry name" value="DEFENSIN-LIKE (DEFL) FAMILY PROTEIN-RELATED"/>
    <property type="match status" value="1"/>
</dbReference>
<dbReference type="EMBL" id="JBJUIK010000015">
    <property type="protein sequence ID" value="KAL3503421.1"/>
    <property type="molecule type" value="Genomic_DNA"/>
</dbReference>
<evidence type="ECO:0000256" key="5">
    <source>
        <dbReference type="ARBA" id="ARBA00022577"/>
    </source>
</evidence>
<dbReference type="InterPro" id="IPR022618">
    <property type="entry name" value="Defensin-like_20-28"/>
</dbReference>
<protein>
    <submittedName>
        <fullName evidence="8">Uncharacterized protein</fullName>
    </submittedName>
</protein>
<dbReference type="Proteomes" id="UP001630127">
    <property type="component" value="Unassembled WGS sequence"/>
</dbReference>
<name>A0ABD2Y7F5_9GENT</name>
<keyword evidence="6" id="KW-0732">Signal</keyword>
<keyword evidence="9" id="KW-1185">Reference proteome</keyword>
<evidence type="ECO:0000256" key="3">
    <source>
        <dbReference type="ARBA" id="ARBA00022525"/>
    </source>
</evidence>
<evidence type="ECO:0000256" key="7">
    <source>
        <dbReference type="ARBA" id="ARBA00022821"/>
    </source>
</evidence>
<dbReference type="GO" id="GO:0005576">
    <property type="term" value="C:extracellular region"/>
    <property type="evidence" value="ECO:0007669"/>
    <property type="project" value="UniProtKB-SubCell"/>
</dbReference>
<proteinExistence type="inferred from homology"/>
<dbReference type="AlphaFoldDB" id="A0ABD2Y7F5"/>
<reference evidence="8 9" key="1">
    <citation type="submission" date="2024-11" db="EMBL/GenBank/DDBJ databases">
        <title>A near-complete genome assembly of Cinchona calisaya.</title>
        <authorList>
            <person name="Lian D.C."/>
            <person name="Zhao X.W."/>
            <person name="Wei L."/>
        </authorList>
    </citation>
    <scope>NUCLEOTIDE SEQUENCE [LARGE SCALE GENOMIC DNA]</scope>
    <source>
        <tissue evidence="8">Nenye</tissue>
    </source>
</reference>
<evidence type="ECO:0000256" key="1">
    <source>
        <dbReference type="ARBA" id="ARBA00004613"/>
    </source>
</evidence>